<dbReference type="OrthoDB" id="1278353at2759"/>
<dbReference type="Proteomes" id="UP000316759">
    <property type="component" value="Unassembled WGS sequence"/>
</dbReference>
<dbReference type="PANTHER" id="PTHR15508:SF8">
    <property type="entry name" value="LD24550P"/>
    <property type="match status" value="1"/>
</dbReference>
<feature type="domain" description="PX" evidence="1">
    <location>
        <begin position="9"/>
        <end position="132"/>
    </location>
</feature>
<dbReference type="EMBL" id="SUNJ01011998">
    <property type="protein sequence ID" value="TPP58457.1"/>
    <property type="molecule type" value="Genomic_DNA"/>
</dbReference>
<name>A0A504YKF0_FASGI</name>
<gene>
    <name evidence="2" type="ORF">FGIG_08047</name>
</gene>
<dbReference type="PROSITE" id="PS50195">
    <property type="entry name" value="PX"/>
    <property type="match status" value="1"/>
</dbReference>
<reference evidence="2 3" key="1">
    <citation type="submission" date="2019-04" db="EMBL/GenBank/DDBJ databases">
        <title>Annotation for the trematode Fasciola gigantica.</title>
        <authorList>
            <person name="Choi Y.-J."/>
        </authorList>
    </citation>
    <scope>NUCLEOTIDE SEQUENCE [LARGE SCALE GENOMIC DNA]</scope>
    <source>
        <strain evidence="2">Uganda_cow_1</strain>
    </source>
</reference>
<proteinExistence type="predicted"/>
<dbReference type="Pfam" id="PF00787">
    <property type="entry name" value="PX"/>
    <property type="match status" value="1"/>
</dbReference>
<protein>
    <recommendedName>
        <fullName evidence="1">PX domain-containing protein</fullName>
    </recommendedName>
</protein>
<dbReference type="InterPro" id="IPR001683">
    <property type="entry name" value="PX_dom"/>
</dbReference>
<evidence type="ECO:0000313" key="2">
    <source>
        <dbReference type="EMBL" id="TPP58457.1"/>
    </source>
</evidence>
<evidence type="ECO:0000313" key="3">
    <source>
        <dbReference type="Proteomes" id="UP000316759"/>
    </source>
</evidence>
<dbReference type="PANTHER" id="PTHR15508">
    <property type="entry name" value="RIBOSOMAL PROTEIN S6 KINASE"/>
    <property type="match status" value="1"/>
</dbReference>
<keyword evidence="3" id="KW-1185">Reference proteome</keyword>
<dbReference type="STRING" id="46835.A0A504YKF0"/>
<dbReference type="InterPro" id="IPR036871">
    <property type="entry name" value="PX_dom_sf"/>
</dbReference>
<sequence>MMGSNSISVSEIRHISVLNPRLDPTGNYTVYTVRVHVTPVAIDLDESVTEFLTRYRECKKLERCLGQYYRDLFRPDPFPTLPVPEYRMRFNQAVIEERRQAIEQMLQFINDRPYLYRHNFYVSFTNALSDVSDTTKSR</sequence>
<dbReference type="InterPro" id="IPR051866">
    <property type="entry name" value="Intracell_Sig-Traffick_Protein"/>
</dbReference>
<dbReference type="SUPFAM" id="SSF64268">
    <property type="entry name" value="PX domain"/>
    <property type="match status" value="1"/>
</dbReference>
<dbReference type="AlphaFoldDB" id="A0A504YKF0"/>
<accession>A0A504YKF0</accession>
<comment type="caution">
    <text evidence="2">The sequence shown here is derived from an EMBL/GenBank/DDBJ whole genome shotgun (WGS) entry which is preliminary data.</text>
</comment>
<dbReference type="GO" id="GO:0035091">
    <property type="term" value="F:phosphatidylinositol binding"/>
    <property type="evidence" value="ECO:0007669"/>
    <property type="project" value="InterPro"/>
</dbReference>
<evidence type="ECO:0000259" key="1">
    <source>
        <dbReference type="PROSITE" id="PS50195"/>
    </source>
</evidence>
<organism evidence="2 3">
    <name type="scientific">Fasciola gigantica</name>
    <name type="common">Giant liver fluke</name>
    <dbReference type="NCBI Taxonomy" id="46835"/>
    <lineage>
        <taxon>Eukaryota</taxon>
        <taxon>Metazoa</taxon>
        <taxon>Spiralia</taxon>
        <taxon>Lophotrochozoa</taxon>
        <taxon>Platyhelminthes</taxon>
        <taxon>Trematoda</taxon>
        <taxon>Digenea</taxon>
        <taxon>Plagiorchiida</taxon>
        <taxon>Echinostomata</taxon>
        <taxon>Echinostomatoidea</taxon>
        <taxon>Fasciolidae</taxon>
        <taxon>Fasciola</taxon>
    </lineage>
</organism>
<dbReference type="Gene3D" id="3.30.1520.10">
    <property type="entry name" value="Phox-like domain"/>
    <property type="match status" value="1"/>
</dbReference>